<keyword evidence="6" id="KW-1185">Reference proteome</keyword>
<dbReference type="GO" id="GO:0005923">
    <property type="term" value="C:bicellular tight junction"/>
    <property type="evidence" value="ECO:0007669"/>
    <property type="project" value="TreeGrafter"/>
</dbReference>
<dbReference type="InterPro" id="IPR002928">
    <property type="entry name" value="Myosin_tail"/>
</dbReference>
<dbReference type="PANTHER" id="PTHR46349">
    <property type="entry name" value="CINGULIN-LIKE PROTEIN 1-RELATED"/>
    <property type="match status" value="1"/>
</dbReference>
<evidence type="ECO:0000256" key="2">
    <source>
        <dbReference type="SAM" id="Coils"/>
    </source>
</evidence>
<feature type="compositionally biased region" description="Polar residues" evidence="3">
    <location>
        <begin position="39"/>
        <end position="52"/>
    </location>
</feature>
<feature type="compositionally biased region" description="Polar residues" evidence="3">
    <location>
        <begin position="101"/>
        <end position="122"/>
    </location>
</feature>
<feature type="domain" description="Myosin tail" evidence="4">
    <location>
        <begin position="549"/>
        <end position="769"/>
    </location>
</feature>
<gene>
    <name evidence="5" type="ORF">AAFF_G00426050</name>
</gene>
<feature type="region of interest" description="Disordered" evidence="3">
    <location>
        <begin position="1"/>
        <end position="191"/>
    </location>
</feature>
<feature type="compositionally biased region" description="Basic and acidic residues" evidence="3">
    <location>
        <begin position="737"/>
        <end position="755"/>
    </location>
</feature>
<feature type="compositionally biased region" description="Low complexity" evidence="3">
    <location>
        <begin position="711"/>
        <end position="722"/>
    </location>
</feature>
<evidence type="ECO:0000256" key="3">
    <source>
        <dbReference type="SAM" id="MobiDB-lite"/>
    </source>
</evidence>
<evidence type="ECO:0000313" key="6">
    <source>
        <dbReference type="Proteomes" id="UP001221898"/>
    </source>
</evidence>
<dbReference type="GO" id="GO:0150105">
    <property type="term" value="P:protein localization to cell-cell junction"/>
    <property type="evidence" value="ECO:0007669"/>
    <property type="project" value="TreeGrafter"/>
</dbReference>
<feature type="compositionally biased region" description="Polar residues" evidence="3">
    <location>
        <begin position="1"/>
        <end position="14"/>
    </location>
</feature>
<sequence length="794" mass="90833">MVTKDLQNNQQEVQCQADVSDKMSSETQIAINHELENSMDATNKVAESSSKSPVAHSSRGKCEQVDDSGQPGEQSRLPTIKVTPPSEDSVSNQRDFREGDSQSTESLTDGTSEKTISQTSGGVPNGSVVECQTSEVPESPLSEEELSSSEVRPNQTYPLIPRSDMIGNSFSGPDRATREDGRRESRSSKCGSLESLVSQDWDIVSERMTGTEIPSRVFNSPYSSLSNEYHQVTRISEYNGRVSPATSEASLFSLNSRSSSPVCSPTVFTPRGSYTVYKTLTRKQEVIPNGLPLRTGNHSKRDYIKELTGQLDESQRRNKFLEAESIQMDKERCQLRYEMRGLLVRNEDLLQINNQLQGEMRMMMERMAELEGEKSGMSTHIRQLETELTEAREMMVEANTQECAFNYLQQSLKSKLQDAGEILEKQTQDSQSLSEKLWQAERKIEELNIDKQAQAQKTIELENTMLHLEAELGLALQTSGQTAAELSLHRDLHDNTERTVEKMEESLMEKTKELQRAQQTLTRLQGEVSEKMTDKEQALEKEIQQRERAQLQCKQAERTARDMQAELQTLILLKEDLAKQLKQAQENIVNLESNVEDIHDNEQRWANKHKRAIDQLQELQKKLIQEKDLNDQLESEKGKLERQMRDLRMEAQELQDSRVHNDMAAKAELKVKELEDTLQTEARSKTFLVNTVGKLERKLKQLSDQMEEEQQATIQQTTQMTQRIRSLKRQLNEADEEASRKETQQRQTQRELQEERDITARLQRQLTDLPLQIKQKESLIARQTLTSQKRMVSC</sequence>
<feature type="compositionally biased region" description="Basic and acidic residues" evidence="3">
    <location>
        <begin position="175"/>
        <end position="187"/>
    </location>
</feature>
<comment type="caution">
    <text evidence="5">The sequence shown here is derived from an EMBL/GenBank/DDBJ whole genome shotgun (WGS) entry which is preliminary data.</text>
</comment>
<dbReference type="PANTHER" id="PTHR46349:SF2">
    <property type="entry name" value="CINGULIN-LIKE PROTEIN 1"/>
    <property type="match status" value="1"/>
</dbReference>
<dbReference type="GO" id="GO:0016459">
    <property type="term" value="C:myosin complex"/>
    <property type="evidence" value="ECO:0007669"/>
    <property type="project" value="InterPro"/>
</dbReference>
<keyword evidence="1 2" id="KW-0175">Coiled coil</keyword>
<dbReference type="Pfam" id="PF01576">
    <property type="entry name" value="Myosin_tail_1"/>
    <property type="match status" value="1"/>
</dbReference>
<evidence type="ECO:0000259" key="4">
    <source>
        <dbReference type="Pfam" id="PF01576"/>
    </source>
</evidence>
<reference evidence="5" key="1">
    <citation type="journal article" date="2023" name="Science">
        <title>Genome structures resolve the early diversification of teleost fishes.</title>
        <authorList>
            <person name="Parey E."/>
            <person name="Louis A."/>
            <person name="Montfort J."/>
            <person name="Bouchez O."/>
            <person name="Roques C."/>
            <person name="Iampietro C."/>
            <person name="Lluch J."/>
            <person name="Castinel A."/>
            <person name="Donnadieu C."/>
            <person name="Desvignes T."/>
            <person name="Floi Bucao C."/>
            <person name="Jouanno E."/>
            <person name="Wen M."/>
            <person name="Mejri S."/>
            <person name="Dirks R."/>
            <person name="Jansen H."/>
            <person name="Henkel C."/>
            <person name="Chen W.J."/>
            <person name="Zahm M."/>
            <person name="Cabau C."/>
            <person name="Klopp C."/>
            <person name="Thompson A.W."/>
            <person name="Robinson-Rechavi M."/>
            <person name="Braasch I."/>
            <person name="Lecointre G."/>
            <person name="Bobe J."/>
            <person name="Postlethwait J.H."/>
            <person name="Berthelot C."/>
            <person name="Roest Crollius H."/>
            <person name="Guiguen Y."/>
        </authorList>
    </citation>
    <scope>NUCLEOTIDE SEQUENCE</scope>
    <source>
        <strain evidence="5">NC1722</strain>
    </source>
</reference>
<feature type="region of interest" description="Disordered" evidence="3">
    <location>
        <begin position="710"/>
        <end position="755"/>
    </location>
</feature>
<name>A0AAD7T759_9TELE</name>
<proteinExistence type="predicted"/>
<dbReference type="SUPFAM" id="SSF90257">
    <property type="entry name" value="Myosin rod fragments"/>
    <property type="match status" value="1"/>
</dbReference>
<feature type="coiled-coil region" evidence="2">
    <location>
        <begin position="304"/>
        <end position="464"/>
    </location>
</feature>
<evidence type="ECO:0000313" key="5">
    <source>
        <dbReference type="EMBL" id="KAJ8415625.1"/>
    </source>
</evidence>
<evidence type="ECO:0000256" key="1">
    <source>
        <dbReference type="ARBA" id="ARBA00023054"/>
    </source>
</evidence>
<organism evidence="5 6">
    <name type="scientific">Aldrovandia affinis</name>
    <dbReference type="NCBI Taxonomy" id="143900"/>
    <lineage>
        <taxon>Eukaryota</taxon>
        <taxon>Metazoa</taxon>
        <taxon>Chordata</taxon>
        <taxon>Craniata</taxon>
        <taxon>Vertebrata</taxon>
        <taxon>Euteleostomi</taxon>
        <taxon>Actinopterygii</taxon>
        <taxon>Neopterygii</taxon>
        <taxon>Teleostei</taxon>
        <taxon>Notacanthiformes</taxon>
        <taxon>Halosauridae</taxon>
        <taxon>Aldrovandia</taxon>
    </lineage>
</organism>
<dbReference type="EMBL" id="JAINUG010000009">
    <property type="protein sequence ID" value="KAJ8415625.1"/>
    <property type="molecule type" value="Genomic_DNA"/>
</dbReference>
<accession>A0AAD7T759</accession>
<dbReference type="AlphaFoldDB" id="A0AAD7T759"/>
<dbReference type="Proteomes" id="UP001221898">
    <property type="component" value="Unassembled WGS sequence"/>
</dbReference>
<protein>
    <recommendedName>
        <fullName evidence="4">Myosin tail domain-containing protein</fullName>
    </recommendedName>
</protein>